<evidence type="ECO:0000256" key="1">
    <source>
        <dbReference type="ARBA" id="ARBA00010641"/>
    </source>
</evidence>
<keyword evidence="7" id="KW-1185">Reference proteome</keyword>
<dbReference type="NCBIfam" id="TIGR02937">
    <property type="entry name" value="sigma70-ECF"/>
    <property type="match status" value="1"/>
</dbReference>
<dbReference type="InterPro" id="IPR013324">
    <property type="entry name" value="RNA_pol_sigma_r3/r4-like"/>
</dbReference>
<evidence type="ECO:0000256" key="3">
    <source>
        <dbReference type="ARBA" id="ARBA00023082"/>
    </source>
</evidence>
<dbReference type="InterPro" id="IPR007627">
    <property type="entry name" value="RNA_pol_sigma70_r2"/>
</dbReference>
<dbReference type="SUPFAM" id="SSF88946">
    <property type="entry name" value="Sigma2 domain of RNA polymerase sigma factors"/>
    <property type="match status" value="1"/>
</dbReference>
<keyword evidence="2" id="KW-0805">Transcription regulation</keyword>
<dbReference type="Gene3D" id="1.10.10.10">
    <property type="entry name" value="Winged helix-like DNA-binding domain superfamily/Winged helix DNA-binding domain"/>
    <property type="match status" value="1"/>
</dbReference>
<dbReference type="OrthoDB" id="941544at2"/>
<dbReference type="Proteomes" id="UP000030185">
    <property type="component" value="Unassembled WGS sequence"/>
</dbReference>
<dbReference type="InterPro" id="IPR014284">
    <property type="entry name" value="RNA_pol_sigma-70_dom"/>
</dbReference>
<dbReference type="Pfam" id="PF04542">
    <property type="entry name" value="Sigma70_r2"/>
    <property type="match status" value="1"/>
</dbReference>
<accession>A0A098LKH5</accession>
<protein>
    <submittedName>
        <fullName evidence="6">RNA polymerase sigma factor</fullName>
    </submittedName>
</protein>
<gene>
    <name evidence="6" type="ORF">MYP_3908</name>
</gene>
<dbReference type="InterPro" id="IPR036388">
    <property type="entry name" value="WH-like_DNA-bd_sf"/>
</dbReference>
<dbReference type="STRING" id="153721.MYP_3908"/>
<evidence type="ECO:0000313" key="7">
    <source>
        <dbReference type="Proteomes" id="UP000030185"/>
    </source>
</evidence>
<keyword evidence="4" id="KW-0804">Transcription</keyword>
<dbReference type="AlphaFoldDB" id="A0A098LKH5"/>
<dbReference type="GO" id="GO:0006352">
    <property type="term" value="P:DNA-templated transcription initiation"/>
    <property type="evidence" value="ECO:0007669"/>
    <property type="project" value="InterPro"/>
</dbReference>
<dbReference type="eggNOG" id="COG1595">
    <property type="taxonomic scope" value="Bacteria"/>
</dbReference>
<name>A0A098LKH5_9BACT</name>
<organism evidence="6 7">
    <name type="scientific">Sporocytophaga myxococcoides</name>
    <dbReference type="NCBI Taxonomy" id="153721"/>
    <lineage>
        <taxon>Bacteria</taxon>
        <taxon>Pseudomonadati</taxon>
        <taxon>Bacteroidota</taxon>
        <taxon>Cytophagia</taxon>
        <taxon>Cytophagales</taxon>
        <taxon>Cytophagaceae</taxon>
        <taxon>Sporocytophaga</taxon>
    </lineage>
</organism>
<sequence>MTELELIDKIRNGEKKLFGLIIEKYNQRLFRITRSVTRHDADVDDILKETFLKAFLRLSQYRGDFEFSVWLTRILLNIISVRLNKSTWFSKDFFNAFRKQNIPDIGVSNIGFQAILEKAVDGLPRTLRSVYVMIEVERATAENVALSLEIPEVEVNDRLIRAKAFLNDSLCIDCLNLPDLFIYPTDRSEIVYSEVMEMLDMIR</sequence>
<evidence type="ECO:0000256" key="2">
    <source>
        <dbReference type="ARBA" id="ARBA00023015"/>
    </source>
</evidence>
<evidence type="ECO:0000259" key="5">
    <source>
        <dbReference type="Pfam" id="PF04542"/>
    </source>
</evidence>
<dbReference type="RefSeq" id="WP_045467033.1">
    <property type="nucleotide sequence ID" value="NZ_BBLT01000009.1"/>
</dbReference>
<dbReference type="PANTHER" id="PTHR43133:SF51">
    <property type="entry name" value="RNA POLYMERASE SIGMA FACTOR"/>
    <property type="match status" value="1"/>
</dbReference>
<dbReference type="InterPro" id="IPR039425">
    <property type="entry name" value="RNA_pol_sigma-70-like"/>
</dbReference>
<keyword evidence="3" id="KW-0731">Sigma factor</keyword>
<dbReference type="GO" id="GO:0016987">
    <property type="term" value="F:sigma factor activity"/>
    <property type="evidence" value="ECO:0007669"/>
    <property type="project" value="UniProtKB-KW"/>
</dbReference>
<proteinExistence type="inferred from homology"/>
<dbReference type="PANTHER" id="PTHR43133">
    <property type="entry name" value="RNA POLYMERASE ECF-TYPE SIGMA FACTO"/>
    <property type="match status" value="1"/>
</dbReference>
<reference evidence="6 7" key="1">
    <citation type="submission" date="2014-09" db="EMBL/GenBank/DDBJ databases">
        <title>Sporocytophaga myxococcoides PG-01 genome sequencing.</title>
        <authorList>
            <person name="Liu L."/>
            <person name="Gao P.J."/>
            <person name="Chen G.J."/>
            <person name="Wang L.S."/>
        </authorList>
    </citation>
    <scope>NUCLEOTIDE SEQUENCE [LARGE SCALE GENOMIC DNA]</scope>
    <source>
        <strain evidence="6 7">PG-01</strain>
    </source>
</reference>
<evidence type="ECO:0000256" key="4">
    <source>
        <dbReference type="ARBA" id="ARBA00023163"/>
    </source>
</evidence>
<comment type="caution">
    <text evidence="6">The sequence shown here is derived from an EMBL/GenBank/DDBJ whole genome shotgun (WGS) entry which is preliminary data.</text>
</comment>
<dbReference type="Gene3D" id="1.10.1740.10">
    <property type="match status" value="1"/>
</dbReference>
<evidence type="ECO:0000313" key="6">
    <source>
        <dbReference type="EMBL" id="GAL86678.1"/>
    </source>
</evidence>
<dbReference type="SUPFAM" id="SSF88659">
    <property type="entry name" value="Sigma3 and sigma4 domains of RNA polymerase sigma factors"/>
    <property type="match status" value="1"/>
</dbReference>
<dbReference type="EMBL" id="BBLT01000009">
    <property type="protein sequence ID" value="GAL86678.1"/>
    <property type="molecule type" value="Genomic_DNA"/>
</dbReference>
<comment type="similarity">
    <text evidence="1">Belongs to the sigma-70 factor family. ECF subfamily.</text>
</comment>
<dbReference type="InterPro" id="IPR013325">
    <property type="entry name" value="RNA_pol_sigma_r2"/>
</dbReference>
<feature type="domain" description="RNA polymerase sigma-70 region 2" evidence="5">
    <location>
        <begin position="22"/>
        <end position="88"/>
    </location>
</feature>